<proteinExistence type="predicted"/>
<keyword evidence="2" id="KW-1185">Reference proteome</keyword>
<name>A0ABY4D712_9SPIR</name>
<accession>A0ABY4D712</accession>
<evidence type="ECO:0000313" key="2">
    <source>
        <dbReference type="Proteomes" id="UP000829708"/>
    </source>
</evidence>
<dbReference type="Proteomes" id="UP000829708">
    <property type="component" value="Chromosome"/>
</dbReference>
<organism evidence="1 2">
    <name type="scientific">Sphaerochaeta associata</name>
    <dbReference type="NCBI Taxonomy" id="1129264"/>
    <lineage>
        <taxon>Bacteria</taxon>
        <taxon>Pseudomonadati</taxon>
        <taxon>Spirochaetota</taxon>
        <taxon>Spirochaetia</taxon>
        <taxon>Spirochaetales</taxon>
        <taxon>Sphaerochaetaceae</taxon>
        <taxon>Sphaerochaeta</taxon>
    </lineage>
</organism>
<evidence type="ECO:0000313" key="1">
    <source>
        <dbReference type="EMBL" id="UOM50087.1"/>
    </source>
</evidence>
<dbReference type="RefSeq" id="WP_244771481.1">
    <property type="nucleotide sequence ID" value="NZ_CP094929.1"/>
</dbReference>
<gene>
    <name evidence="1" type="ORF">MUG09_11025</name>
</gene>
<sequence length="475" mass="53631">MIDNDVVPLESQELAAETAIFTSYLEKFGLPTENIIATTDERKIVGQNLPSFLEALPIEEKREARYLSKFIGATAIGLFDAALNYVWNEVVLNLRKKATIYGIDLFFDASVGGSNRASYKDVSDLGGLKDSVLLDTCRKLELISDIVYRKLDHILTMRNEVAASHPNVESIGGFELLGWLQTCVKDVLQDRPSDSAIRIRALVDNLKSRQDVIDKDSITRISHELTNLSLAHVHNLLVSIFGMFVDPSTSQILRKNISLIAIDVWNCADTTVKYKIGAMIDGYRTNLQQDRLEKGILFLTTVDGRMYETLPAKTVALETLADKLEDAHEGWDNYYNEPPIMQEIFGYCRSSNDIPKEILPKLIRVVFRCRIGRGLTYRSGVSPDGRPLYDNFFSLMDDDGIINCILIIFHPTINSKLNNTICQNHLEAILKILRPLAISDRLKEILEFLISDIPNASKANRNPRFRELSSPFISW</sequence>
<protein>
    <submittedName>
        <fullName evidence="1">Uncharacterized protein</fullName>
    </submittedName>
</protein>
<dbReference type="EMBL" id="CP094929">
    <property type="protein sequence ID" value="UOM50087.1"/>
    <property type="molecule type" value="Genomic_DNA"/>
</dbReference>
<reference evidence="2" key="1">
    <citation type="journal article" date="2024" name="J Bioinform Genom">
        <title>Complete genome sequence of the type strain bacterium Sphaerochaeta associata GLS2t (VKM B-2742)t.</title>
        <authorList>
            <person name="Troshina O.Y."/>
            <person name="Tepeeva A.N."/>
            <person name="Arzamasceva V.O."/>
            <person name="Whitman W.B."/>
            <person name="Varghese N."/>
            <person name="Shapiro N."/>
            <person name="Woyke T."/>
            <person name="Kripides N.C."/>
            <person name="Vasilenko O.V."/>
        </authorList>
    </citation>
    <scope>NUCLEOTIDE SEQUENCE [LARGE SCALE GENOMIC DNA]</scope>
    <source>
        <strain evidence="2">GLS2T</strain>
    </source>
</reference>